<name>A0AAQ4DB44_AMBAM</name>
<reference evidence="1 2" key="1">
    <citation type="journal article" date="2023" name="Arcadia Sci">
        <title>De novo assembly of a long-read Amblyomma americanum tick genome.</title>
        <authorList>
            <person name="Chou S."/>
            <person name="Poskanzer K.E."/>
            <person name="Rollins M."/>
            <person name="Thuy-Boun P.S."/>
        </authorList>
    </citation>
    <scope>NUCLEOTIDE SEQUENCE [LARGE SCALE GENOMIC DNA]</scope>
    <source>
        <strain evidence="1">F_SG_1</strain>
        <tissue evidence="1">Salivary glands</tissue>
    </source>
</reference>
<evidence type="ECO:0000313" key="1">
    <source>
        <dbReference type="EMBL" id="KAK8759684.1"/>
    </source>
</evidence>
<gene>
    <name evidence="1" type="ORF">V5799_002684</name>
</gene>
<organism evidence="1 2">
    <name type="scientific">Amblyomma americanum</name>
    <name type="common">Lone star tick</name>
    <dbReference type="NCBI Taxonomy" id="6943"/>
    <lineage>
        <taxon>Eukaryota</taxon>
        <taxon>Metazoa</taxon>
        <taxon>Ecdysozoa</taxon>
        <taxon>Arthropoda</taxon>
        <taxon>Chelicerata</taxon>
        <taxon>Arachnida</taxon>
        <taxon>Acari</taxon>
        <taxon>Parasitiformes</taxon>
        <taxon>Ixodida</taxon>
        <taxon>Ixodoidea</taxon>
        <taxon>Ixodidae</taxon>
        <taxon>Amblyomminae</taxon>
        <taxon>Amblyomma</taxon>
    </lineage>
</organism>
<comment type="caution">
    <text evidence="1">The sequence shown here is derived from an EMBL/GenBank/DDBJ whole genome shotgun (WGS) entry which is preliminary data.</text>
</comment>
<protein>
    <submittedName>
        <fullName evidence="1">Uncharacterized protein</fullName>
    </submittedName>
</protein>
<accession>A0AAQ4DB44</accession>
<dbReference type="Proteomes" id="UP001321473">
    <property type="component" value="Unassembled WGS sequence"/>
</dbReference>
<dbReference type="AlphaFoldDB" id="A0AAQ4DB44"/>
<keyword evidence="2" id="KW-1185">Reference proteome</keyword>
<sequence length="174" mass="19806">MTQPQEWQEGIYTLFSFGSDMVQRRWTCWPWSPPRIQHKDECMRLRVEVMPMIPCRRLVCAGCYAAHCGRKDHSSALYLEVFRENDVAVVACTNEELASGHFQCWNVGCCDTVGLPFMVLERLEEDFQYHNSSYSGAVKWSFLGGSVVCPSGVGAQPRRFAGASAEQRTRPAWE</sequence>
<proteinExistence type="predicted"/>
<evidence type="ECO:0000313" key="2">
    <source>
        <dbReference type="Proteomes" id="UP001321473"/>
    </source>
</evidence>
<dbReference type="EMBL" id="JARKHS020032736">
    <property type="protein sequence ID" value="KAK8759684.1"/>
    <property type="molecule type" value="Genomic_DNA"/>
</dbReference>